<organism evidence="2 3">
    <name type="scientific">Cladobotryum mycophilum</name>
    <dbReference type="NCBI Taxonomy" id="491253"/>
    <lineage>
        <taxon>Eukaryota</taxon>
        <taxon>Fungi</taxon>
        <taxon>Dikarya</taxon>
        <taxon>Ascomycota</taxon>
        <taxon>Pezizomycotina</taxon>
        <taxon>Sordariomycetes</taxon>
        <taxon>Hypocreomycetidae</taxon>
        <taxon>Hypocreales</taxon>
        <taxon>Hypocreaceae</taxon>
        <taxon>Cladobotryum</taxon>
    </lineage>
</organism>
<gene>
    <name evidence="2" type="ORF">PT974_04099</name>
</gene>
<sequence>MSSQEASKETISGLENIVVNVTGHDDSGKEIFVSSTPAEWKPYTDGKLGMSILYTTQFNANLNGDEDIEKHKTRMATTLPGLVNPGGTLLRMVDFAPGDPGLMHRTKSLDYGIVVKGELEAIMESGEKRIMRQGDVCVQRGTSHAWRNLSETEWARMVFVLQDVQPIVLGGEKLKEDFRGKTVDIPPSLNDE</sequence>
<comment type="caution">
    <text evidence="2">The sequence shown here is derived from an EMBL/GenBank/DDBJ whole genome shotgun (WGS) entry which is preliminary data.</text>
</comment>
<dbReference type="InterPro" id="IPR013096">
    <property type="entry name" value="Cupin_2"/>
</dbReference>
<protein>
    <submittedName>
        <fullName evidence="2">Cupin-domain-containing oxidoreductase srdB</fullName>
    </submittedName>
</protein>
<dbReference type="InterPro" id="IPR047142">
    <property type="entry name" value="OryJ/VirC-like"/>
</dbReference>
<reference evidence="2 3" key="1">
    <citation type="submission" date="2024-01" db="EMBL/GenBank/DDBJ databases">
        <title>Complete genome of Cladobotryum mycophilum ATHUM6906.</title>
        <authorList>
            <person name="Christinaki A.C."/>
            <person name="Myridakis A.I."/>
            <person name="Kouvelis V.N."/>
        </authorList>
    </citation>
    <scope>NUCLEOTIDE SEQUENCE [LARGE SCALE GENOMIC DNA]</scope>
    <source>
        <strain evidence="2 3">ATHUM6906</strain>
    </source>
</reference>
<dbReference type="PANTHER" id="PTHR36156">
    <property type="entry name" value="SLR2101 PROTEIN"/>
    <property type="match status" value="1"/>
</dbReference>
<evidence type="ECO:0000313" key="2">
    <source>
        <dbReference type="EMBL" id="KAK5995682.1"/>
    </source>
</evidence>
<dbReference type="SUPFAM" id="SSF51182">
    <property type="entry name" value="RmlC-like cupins"/>
    <property type="match status" value="1"/>
</dbReference>
<dbReference type="EMBL" id="JAVFKD010000004">
    <property type="protein sequence ID" value="KAK5995682.1"/>
    <property type="molecule type" value="Genomic_DNA"/>
</dbReference>
<accession>A0ABR0SU37</accession>
<dbReference type="InterPro" id="IPR014710">
    <property type="entry name" value="RmlC-like_jellyroll"/>
</dbReference>
<dbReference type="Proteomes" id="UP001338125">
    <property type="component" value="Unassembled WGS sequence"/>
</dbReference>
<evidence type="ECO:0000259" key="1">
    <source>
        <dbReference type="Pfam" id="PF07883"/>
    </source>
</evidence>
<proteinExistence type="predicted"/>
<dbReference type="PANTHER" id="PTHR36156:SF2">
    <property type="entry name" value="CUPIN TYPE-2 DOMAIN-CONTAINING PROTEIN"/>
    <property type="match status" value="1"/>
</dbReference>
<dbReference type="CDD" id="cd02231">
    <property type="entry name" value="cupin_BLL6423-like"/>
    <property type="match status" value="1"/>
</dbReference>
<feature type="domain" description="Cupin type-2" evidence="1">
    <location>
        <begin position="92"/>
        <end position="160"/>
    </location>
</feature>
<dbReference type="InterPro" id="IPR011051">
    <property type="entry name" value="RmlC_Cupin_sf"/>
</dbReference>
<evidence type="ECO:0000313" key="3">
    <source>
        <dbReference type="Proteomes" id="UP001338125"/>
    </source>
</evidence>
<name>A0ABR0SU37_9HYPO</name>
<keyword evidence="3" id="KW-1185">Reference proteome</keyword>
<dbReference type="Gene3D" id="2.60.120.10">
    <property type="entry name" value="Jelly Rolls"/>
    <property type="match status" value="1"/>
</dbReference>
<dbReference type="Pfam" id="PF07883">
    <property type="entry name" value="Cupin_2"/>
    <property type="match status" value="1"/>
</dbReference>